<organism evidence="3 4">
    <name type="scientific">Toxocara canis</name>
    <name type="common">Canine roundworm</name>
    <dbReference type="NCBI Taxonomy" id="6265"/>
    <lineage>
        <taxon>Eukaryota</taxon>
        <taxon>Metazoa</taxon>
        <taxon>Ecdysozoa</taxon>
        <taxon>Nematoda</taxon>
        <taxon>Chromadorea</taxon>
        <taxon>Rhabditida</taxon>
        <taxon>Spirurina</taxon>
        <taxon>Ascaridomorpha</taxon>
        <taxon>Ascaridoidea</taxon>
        <taxon>Toxocaridae</taxon>
        <taxon>Toxocara</taxon>
    </lineage>
</organism>
<dbReference type="EMBL" id="UYWY01019807">
    <property type="protein sequence ID" value="VDM39346.1"/>
    <property type="molecule type" value="Genomic_DNA"/>
</dbReference>
<accession>A0A183UHQ5</accession>
<evidence type="ECO:0000313" key="4">
    <source>
        <dbReference type="WBParaSite" id="TCNE_0000802501-mRNA-1"/>
    </source>
</evidence>
<evidence type="ECO:0000256" key="1">
    <source>
        <dbReference type="SAM" id="SignalP"/>
    </source>
</evidence>
<proteinExistence type="predicted"/>
<feature type="signal peptide" evidence="1">
    <location>
        <begin position="1"/>
        <end position="18"/>
    </location>
</feature>
<evidence type="ECO:0000313" key="3">
    <source>
        <dbReference type="Proteomes" id="UP000050794"/>
    </source>
</evidence>
<reference evidence="2 3" key="2">
    <citation type="submission" date="2018-11" db="EMBL/GenBank/DDBJ databases">
        <authorList>
            <consortium name="Pathogen Informatics"/>
        </authorList>
    </citation>
    <scope>NUCLEOTIDE SEQUENCE [LARGE SCALE GENOMIC DNA]</scope>
</reference>
<keyword evidence="3" id="KW-1185">Reference proteome</keyword>
<reference evidence="4" key="1">
    <citation type="submission" date="2016-06" db="UniProtKB">
        <authorList>
            <consortium name="WormBaseParasite"/>
        </authorList>
    </citation>
    <scope>IDENTIFICATION</scope>
</reference>
<dbReference type="WBParaSite" id="TCNE_0000802501-mRNA-1">
    <property type="protein sequence ID" value="TCNE_0000802501-mRNA-1"/>
    <property type="gene ID" value="TCNE_0000802501"/>
</dbReference>
<evidence type="ECO:0000313" key="2">
    <source>
        <dbReference type="EMBL" id="VDM39346.1"/>
    </source>
</evidence>
<name>A0A183UHQ5_TOXCA</name>
<gene>
    <name evidence="2" type="ORF">TCNE_LOCUS8025</name>
</gene>
<protein>
    <submittedName>
        <fullName evidence="4">Secreted protein</fullName>
    </submittedName>
</protein>
<feature type="chain" id="PRO_5044553191" evidence="1">
    <location>
        <begin position="19"/>
        <end position="83"/>
    </location>
</feature>
<keyword evidence="1" id="KW-0732">Signal</keyword>
<dbReference type="Proteomes" id="UP000050794">
    <property type="component" value="Unassembled WGS sequence"/>
</dbReference>
<dbReference type="AlphaFoldDB" id="A0A183UHQ5"/>
<sequence length="83" mass="9285">MLYSHVTLLMLRVVDVVAKTTVQQSARMLVADVPGDVQNFMFSENAVHKRGTNRRPVPGPILGLHFTCLRISVGETKPDPKWL</sequence>